<name>A0A0Q9XTQ7_9BACI</name>
<keyword evidence="7" id="KW-0808">Transferase</keyword>
<dbReference type="Pfam" id="PF02686">
    <property type="entry name" value="GatC"/>
    <property type="match status" value="1"/>
</dbReference>
<dbReference type="PANTHER" id="PTHR15004">
    <property type="entry name" value="GLUTAMYL-TRNA(GLN) AMIDOTRANSFERASE SUBUNIT C, MITOCHONDRIAL"/>
    <property type="match status" value="1"/>
</dbReference>
<keyword evidence="6" id="KW-0648">Protein biosynthesis</keyword>
<sequence length="96" mass="10771">MSEISKEQVLHVAHLARLDMSEKEAENFSSQLADIIAMADTLNELNTDNIEPTSHVFAQKNVMREDKKVEGLPLEDVLKNVPEEEDGQIKVPSIID</sequence>
<dbReference type="PATRIC" id="fig|217031.4.peg.5398"/>
<dbReference type="GO" id="GO:0006450">
    <property type="term" value="P:regulation of translational fidelity"/>
    <property type="evidence" value="ECO:0007669"/>
    <property type="project" value="InterPro"/>
</dbReference>
<keyword evidence="6" id="KW-0547">Nucleotide-binding</keyword>
<evidence type="ECO:0000256" key="4">
    <source>
        <dbReference type="ARBA" id="ARBA00047380"/>
    </source>
</evidence>
<dbReference type="GO" id="GO:0070681">
    <property type="term" value="P:glutaminyl-tRNAGln biosynthesis via transamidation"/>
    <property type="evidence" value="ECO:0007669"/>
    <property type="project" value="TreeGrafter"/>
</dbReference>
<comment type="caution">
    <text evidence="7">The sequence shown here is derived from an EMBL/GenBank/DDBJ whole genome shotgun (WGS) entry which is preliminary data.</text>
</comment>
<evidence type="ECO:0000313" key="7">
    <source>
        <dbReference type="EMBL" id="KRG11637.1"/>
    </source>
</evidence>
<dbReference type="PANTHER" id="PTHR15004:SF0">
    <property type="entry name" value="GLUTAMYL-TRNA(GLN) AMIDOTRANSFERASE SUBUNIT C, MITOCHONDRIAL"/>
    <property type="match status" value="1"/>
</dbReference>
<comment type="catalytic activity">
    <reaction evidence="5 6">
        <text>L-glutamyl-tRNA(Gln) + L-glutamine + ATP + H2O = L-glutaminyl-tRNA(Gln) + L-glutamate + ADP + phosphate + H(+)</text>
        <dbReference type="Rhea" id="RHEA:17521"/>
        <dbReference type="Rhea" id="RHEA-COMP:9681"/>
        <dbReference type="Rhea" id="RHEA-COMP:9684"/>
        <dbReference type="ChEBI" id="CHEBI:15377"/>
        <dbReference type="ChEBI" id="CHEBI:15378"/>
        <dbReference type="ChEBI" id="CHEBI:29985"/>
        <dbReference type="ChEBI" id="CHEBI:30616"/>
        <dbReference type="ChEBI" id="CHEBI:43474"/>
        <dbReference type="ChEBI" id="CHEBI:58359"/>
        <dbReference type="ChEBI" id="CHEBI:78520"/>
        <dbReference type="ChEBI" id="CHEBI:78521"/>
        <dbReference type="ChEBI" id="CHEBI:456216"/>
    </reaction>
</comment>
<dbReference type="SUPFAM" id="SSF141000">
    <property type="entry name" value="Glu-tRNAGln amidotransferase C subunit"/>
    <property type="match status" value="1"/>
</dbReference>
<accession>A0A0Q9XTQ7</accession>
<dbReference type="GO" id="GO:0050566">
    <property type="term" value="F:asparaginyl-tRNA synthase (glutamine-hydrolyzing) activity"/>
    <property type="evidence" value="ECO:0007669"/>
    <property type="project" value="RHEA"/>
</dbReference>
<comment type="subunit">
    <text evidence="2 6">Heterotrimer of A, B and C subunits.</text>
</comment>
<comment type="similarity">
    <text evidence="1 6">Belongs to the GatC family.</text>
</comment>
<dbReference type="GO" id="GO:0016740">
    <property type="term" value="F:transferase activity"/>
    <property type="evidence" value="ECO:0007669"/>
    <property type="project" value="UniProtKB-KW"/>
</dbReference>
<dbReference type="EMBL" id="LGPB01000117">
    <property type="protein sequence ID" value="KRG11637.1"/>
    <property type="molecule type" value="Genomic_DNA"/>
</dbReference>
<comment type="catalytic activity">
    <reaction evidence="4 6">
        <text>L-aspartyl-tRNA(Asn) + L-glutamine + ATP + H2O = L-asparaginyl-tRNA(Asn) + L-glutamate + ADP + phosphate + 2 H(+)</text>
        <dbReference type="Rhea" id="RHEA:14513"/>
        <dbReference type="Rhea" id="RHEA-COMP:9674"/>
        <dbReference type="Rhea" id="RHEA-COMP:9677"/>
        <dbReference type="ChEBI" id="CHEBI:15377"/>
        <dbReference type="ChEBI" id="CHEBI:15378"/>
        <dbReference type="ChEBI" id="CHEBI:29985"/>
        <dbReference type="ChEBI" id="CHEBI:30616"/>
        <dbReference type="ChEBI" id="CHEBI:43474"/>
        <dbReference type="ChEBI" id="CHEBI:58359"/>
        <dbReference type="ChEBI" id="CHEBI:78515"/>
        <dbReference type="ChEBI" id="CHEBI:78516"/>
        <dbReference type="ChEBI" id="CHEBI:456216"/>
    </reaction>
</comment>
<keyword evidence="6" id="KW-0067">ATP-binding</keyword>
<organism evidence="7 8">
    <name type="scientific">Lederbergia galactosidilytica</name>
    <dbReference type="NCBI Taxonomy" id="217031"/>
    <lineage>
        <taxon>Bacteria</taxon>
        <taxon>Bacillati</taxon>
        <taxon>Bacillota</taxon>
        <taxon>Bacilli</taxon>
        <taxon>Bacillales</taxon>
        <taxon>Bacillaceae</taxon>
        <taxon>Lederbergia</taxon>
    </lineage>
</organism>
<dbReference type="GO" id="GO:0050567">
    <property type="term" value="F:glutaminyl-tRNA synthase (glutamine-hydrolyzing) activity"/>
    <property type="evidence" value="ECO:0007669"/>
    <property type="project" value="UniProtKB-UniRule"/>
</dbReference>
<evidence type="ECO:0000256" key="5">
    <source>
        <dbReference type="ARBA" id="ARBA00047913"/>
    </source>
</evidence>
<evidence type="ECO:0000256" key="6">
    <source>
        <dbReference type="HAMAP-Rule" id="MF_00122"/>
    </source>
</evidence>
<evidence type="ECO:0000313" key="8">
    <source>
        <dbReference type="Proteomes" id="UP000053881"/>
    </source>
</evidence>
<dbReference type="InterPro" id="IPR036113">
    <property type="entry name" value="Asp/Glu-ADT_sf_sub_c"/>
</dbReference>
<dbReference type="GO" id="GO:0005524">
    <property type="term" value="F:ATP binding"/>
    <property type="evidence" value="ECO:0007669"/>
    <property type="project" value="UniProtKB-KW"/>
</dbReference>
<proteinExistence type="inferred from homology"/>
<dbReference type="NCBIfam" id="TIGR00135">
    <property type="entry name" value="gatC"/>
    <property type="match status" value="1"/>
</dbReference>
<dbReference type="Gene3D" id="1.10.20.60">
    <property type="entry name" value="Glu-tRNAGln amidotransferase C subunit, N-terminal domain"/>
    <property type="match status" value="1"/>
</dbReference>
<dbReference type="AlphaFoldDB" id="A0A0Q9XTQ7"/>
<dbReference type="HAMAP" id="MF_00122">
    <property type="entry name" value="GatC"/>
    <property type="match status" value="1"/>
</dbReference>
<comment type="function">
    <text evidence="3 6">Allows the formation of correctly charged Asn-tRNA(Asn) or Gln-tRNA(Gln) through the transamidation of misacylated Asp-tRNA(Asn) or Glu-tRNA(Gln) in organisms which lack either or both of asparaginyl-tRNA or glutaminyl-tRNA synthetases. The reaction takes place in the presence of glutamine and ATP through an activated phospho-Asp-tRNA(Asn) or phospho-Glu-tRNA(Gln).</text>
</comment>
<keyword evidence="6" id="KW-0436">Ligase</keyword>
<evidence type="ECO:0000256" key="1">
    <source>
        <dbReference type="ARBA" id="ARBA00010757"/>
    </source>
</evidence>
<reference evidence="7 8" key="1">
    <citation type="submission" date="2015-06" db="EMBL/GenBank/DDBJ databases">
        <title>Genome sequencing project of Bacillus galactosidilyticus PL133.</title>
        <authorList>
            <person name="Gaiero J."/>
            <person name="Nicol R."/>
            <person name="Habash M."/>
        </authorList>
    </citation>
    <scope>NUCLEOTIDE SEQUENCE [LARGE SCALE GENOMIC DNA]</scope>
    <source>
        <strain evidence="7 8">PL133</strain>
    </source>
</reference>
<dbReference type="InterPro" id="IPR003837">
    <property type="entry name" value="GatC"/>
</dbReference>
<gene>
    <name evidence="6" type="primary">gatC</name>
    <name evidence="7" type="ORF">ACA29_15870</name>
</gene>
<dbReference type="EC" id="6.3.5.-" evidence="6"/>
<protein>
    <recommendedName>
        <fullName evidence="6">Aspartyl/glutamyl-tRNA(Asn/Gln) amidotransferase subunit C</fullName>
        <shortName evidence="6">Asp/Glu-ADT subunit C</shortName>
        <ecNumber evidence="6">6.3.5.-</ecNumber>
    </recommendedName>
</protein>
<evidence type="ECO:0000256" key="2">
    <source>
        <dbReference type="ARBA" id="ARBA00011123"/>
    </source>
</evidence>
<evidence type="ECO:0000256" key="3">
    <source>
        <dbReference type="ARBA" id="ARBA00024799"/>
    </source>
</evidence>
<dbReference type="Proteomes" id="UP000053881">
    <property type="component" value="Unassembled WGS sequence"/>
</dbReference>
<dbReference type="GO" id="GO:0006412">
    <property type="term" value="P:translation"/>
    <property type="evidence" value="ECO:0007669"/>
    <property type="project" value="UniProtKB-UniRule"/>
</dbReference>